<dbReference type="InterPro" id="IPR032185">
    <property type="entry name" value="DUF5017"/>
</dbReference>
<dbReference type="Proteomes" id="UP000606494">
    <property type="component" value="Unassembled WGS sequence"/>
</dbReference>
<comment type="caution">
    <text evidence="2">The sequence shown here is derived from an EMBL/GenBank/DDBJ whole genome shotgun (WGS) entry which is preliminary data.</text>
</comment>
<feature type="domain" description="DUF5017" evidence="1">
    <location>
        <begin position="208"/>
        <end position="314"/>
    </location>
</feature>
<name>A0ABR7Y2P9_9SPHI</name>
<dbReference type="InterPro" id="IPR013783">
    <property type="entry name" value="Ig-like_fold"/>
</dbReference>
<reference evidence="2 3" key="1">
    <citation type="submission" date="2020-08" db="EMBL/GenBank/DDBJ databases">
        <title>Sphingobacterium sp. DN00404 isolated from aquaculture water.</title>
        <authorList>
            <person name="Zhang M."/>
        </authorList>
    </citation>
    <scope>NUCLEOTIDE SEQUENCE [LARGE SCALE GENOMIC DNA]</scope>
    <source>
        <strain evidence="2 3">KCTC 32294</strain>
    </source>
</reference>
<proteinExistence type="predicted"/>
<accession>A0ABR7Y2P9</accession>
<protein>
    <submittedName>
        <fullName evidence="2">DUF5017 domain-containing protein</fullName>
    </submittedName>
</protein>
<sequence>MDFNYRQFIEDGETTYIGKADSLLVRGGNQRVELHWLLISDPKVDNYKIYWNNRQDSVMGQLHKTDQIDTVVVLLRNLEEKTHEFEVFQFDRLGNTSIRSSVVGKVYGSRYENSLVNRAFNETEYIGRDRMEITWADPELQLLFSEIKYRNTNDDEVIYRVNRDSEVDTLYNFPNGGEFELRSAFIPDSLALDTFYTDYTVFEFEAEENPLLLSFSTRYQYGSQDNQLTVLISTDFNGSYEAADVNAATWIDITDDFVLSSGGDSFISSGLKDISEYELPNELFYIAFKYTYSPDLGTKPRNWFLEDVLVETQNGNRKSGVEGSGFNFVTIGETDRDVAVIGSTGRITFRGNSGLEDRSLVTWGISKPL</sequence>
<evidence type="ECO:0000259" key="1">
    <source>
        <dbReference type="Pfam" id="PF16409"/>
    </source>
</evidence>
<organism evidence="2 3">
    <name type="scientific">Sphingobacterium arenae</name>
    <dbReference type="NCBI Taxonomy" id="1280598"/>
    <lineage>
        <taxon>Bacteria</taxon>
        <taxon>Pseudomonadati</taxon>
        <taxon>Bacteroidota</taxon>
        <taxon>Sphingobacteriia</taxon>
        <taxon>Sphingobacteriales</taxon>
        <taxon>Sphingobacteriaceae</taxon>
        <taxon>Sphingobacterium</taxon>
    </lineage>
</organism>
<dbReference type="Gene3D" id="2.60.40.10">
    <property type="entry name" value="Immunoglobulins"/>
    <property type="match status" value="1"/>
</dbReference>
<keyword evidence="3" id="KW-1185">Reference proteome</keyword>
<gene>
    <name evidence="2" type="ORF">H8B17_08090</name>
</gene>
<evidence type="ECO:0000313" key="2">
    <source>
        <dbReference type="EMBL" id="MBD1425536.1"/>
    </source>
</evidence>
<dbReference type="EMBL" id="JACNYK010000002">
    <property type="protein sequence ID" value="MBD1425536.1"/>
    <property type="molecule type" value="Genomic_DNA"/>
</dbReference>
<dbReference type="Pfam" id="PF16409">
    <property type="entry name" value="DUF5017"/>
    <property type="match status" value="1"/>
</dbReference>
<dbReference type="Pfam" id="PF16389">
    <property type="entry name" value="DUF4998"/>
    <property type="match status" value="1"/>
</dbReference>
<evidence type="ECO:0000313" key="3">
    <source>
        <dbReference type="Proteomes" id="UP000606494"/>
    </source>
</evidence>
<dbReference type="RefSeq" id="WP_190308691.1">
    <property type="nucleotide sequence ID" value="NZ_JACNYK010000002.1"/>
</dbReference>